<evidence type="ECO:0000256" key="1">
    <source>
        <dbReference type="SAM" id="Phobius"/>
    </source>
</evidence>
<evidence type="ECO:0000313" key="2">
    <source>
        <dbReference type="EMBL" id="CAG6701389.1"/>
    </source>
</evidence>
<dbReference type="EMBL" id="HBUF01339871">
    <property type="protein sequence ID" value="CAG6701389.1"/>
    <property type="molecule type" value="Transcribed_RNA"/>
</dbReference>
<sequence>MMWLAFFQYLAVTSMKISILIVQIFISFHPKTKITQHFHSLLQEPGTIAYVKIISNLKYEYNMSAGRLRHVCSNSKPNGNLVELNVTVFQSWALCIKRW</sequence>
<accession>A0A8D8XNH2</accession>
<protein>
    <submittedName>
        <fullName evidence="2">Uncharacterized protein</fullName>
    </submittedName>
</protein>
<dbReference type="AlphaFoldDB" id="A0A8D8XNH2"/>
<feature type="transmembrane region" description="Helical" evidence="1">
    <location>
        <begin position="6"/>
        <end position="28"/>
    </location>
</feature>
<proteinExistence type="predicted"/>
<dbReference type="EMBL" id="HBUF01339866">
    <property type="protein sequence ID" value="CAG6701369.1"/>
    <property type="molecule type" value="Transcribed_RNA"/>
</dbReference>
<keyword evidence="1" id="KW-1133">Transmembrane helix</keyword>
<dbReference type="EMBL" id="HBUF01339869">
    <property type="protein sequence ID" value="CAG6701381.1"/>
    <property type="molecule type" value="Transcribed_RNA"/>
</dbReference>
<organism evidence="2">
    <name type="scientific">Cacopsylla melanoneura</name>
    <dbReference type="NCBI Taxonomy" id="428564"/>
    <lineage>
        <taxon>Eukaryota</taxon>
        <taxon>Metazoa</taxon>
        <taxon>Ecdysozoa</taxon>
        <taxon>Arthropoda</taxon>
        <taxon>Hexapoda</taxon>
        <taxon>Insecta</taxon>
        <taxon>Pterygota</taxon>
        <taxon>Neoptera</taxon>
        <taxon>Paraneoptera</taxon>
        <taxon>Hemiptera</taxon>
        <taxon>Sternorrhyncha</taxon>
        <taxon>Psylloidea</taxon>
        <taxon>Psyllidae</taxon>
        <taxon>Psyllinae</taxon>
        <taxon>Cacopsylla</taxon>
    </lineage>
</organism>
<keyword evidence="1" id="KW-0812">Transmembrane</keyword>
<name>A0A8D8XNH2_9HEMI</name>
<keyword evidence="1" id="KW-0472">Membrane</keyword>
<reference evidence="2" key="1">
    <citation type="submission" date="2021-05" db="EMBL/GenBank/DDBJ databases">
        <authorList>
            <person name="Alioto T."/>
            <person name="Alioto T."/>
            <person name="Gomez Garrido J."/>
        </authorList>
    </citation>
    <scope>NUCLEOTIDE SEQUENCE</scope>
</reference>